<reference evidence="2 3" key="1">
    <citation type="submission" date="2024-08" db="EMBL/GenBank/DDBJ databases">
        <authorList>
            <person name="Lu H."/>
        </authorList>
    </citation>
    <scope>NUCLEOTIDE SEQUENCE [LARGE SCALE GENOMIC DNA]</scope>
    <source>
        <strain evidence="2 3">DXS20W</strain>
    </source>
</reference>
<dbReference type="Gene3D" id="2.120.10.30">
    <property type="entry name" value="TolB, C-terminal domain"/>
    <property type="match status" value="1"/>
</dbReference>
<gene>
    <name evidence="2" type="ORF">ACG04Q_24485</name>
</gene>
<comment type="caution">
    <text evidence="2">The sequence shown here is derived from an EMBL/GenBank/DDBJ whole genome shotgun (WGS) entry which is preliminary data.</text>
</comment>
<dbReference type="EMBL" id="JBIGHX010000011">
    <property type="protein sequence ID" value="MFG6464752.1"/>
    <property type="molecule type" value="Genomic_DNA"/>
</dbReference>
<keyword evidence="1" id="KW-0732">Signal</keyword>
<organism evidence="2 3">
    <name type="scientific">Pelomonas lactea</name>
    <dbReference type="NCBI Taxonomy" id="3299030"/>
    <lineage>
        <taxon>Bacteria</taxon>
        <taxon>Pseudomonadati</taxon>
        <taxon>Pseudomonadota</taxon>
        <taxon>Betaproteobacteria</taxon>
        <taxon>Burkholderiales</taxon>
        <taxon>Sphaerotilaceae</taxon>
        <taxon>Roseateles</taxon>
    </lineage>
</organism>
<evidence type="ECO:0000256" key="1">
    <source>
        <dbReference type="SAM" id="SignalP"/>
    </source>
</evidence>
<dbReference type="InterPro" id="IPR011042">
    <property type="entry name" value="6-blade_b-propeller_TolB-like"/>
</dbReference>
<proteinExistence type="predicted"/>
<feature type="signal peptide" evidence="1">
    <location>
        <begin position="1"/>
        <end position="24"/>
    </location>
</feature>
<dbReference type="RefSeq" id="WP_394514287.1">
    <property type="nucleotide sequence ID" value="NZ_JBIGHX010000011.1"/>
</dbReference>
<sequence length="355" mass="38893">MLKIRLRCAGVIAALLLSITGAQATPPPAATFFKDADVTDVQLSPSGRQLAITTARGHQRVGLVVFDLGSGKLSRAAHFADADVTNVRWVHDGRLLFSIEDFSDGSGRPNGQPGLFAVNPDGSDMRQLIRRTGLTSAKDRFGKLDRVLDWNHRLLRVPAPRADVAVDEVLIVQISNDADRIATPLWINTRTGITRKAHANAPAHTTGWLTDSHGELRVAITEHTGRRAAHWRGPGQQDWRPLYESDLLNPPFGLHSVDTAGRLYVTRTLGQDQRGVLTRFDFEHGAPDPQALIESPGFSFTGQLLDEAGGPALGVRLVTDAETTVWFHPALKAFQQLVDARMPDHINRIDCRRCG</sequence>
<name>A0ABW7GRY6_9BURK</name>
<evidence type="ECO:0000313" key="2">
    <source>
        <dbReference type="EMBL" id="MFG6464752.1"/>
    </source>
</evidence>
<accession>A0ABW7GRY6</accession>
<dbReference type="Proteomes" id="UP001606302">
    <property type="component" value="Unassembled WGS sequence"/>
</dbReference>
<keyword evidence="3" id="KW-1185">Reference proteome</keyword>
<dbReference type="SUPFAM" id="SSF82171">
    <property type="entry name" value="DPP6 N-terminal domain-like"/>
    <property type="match status" value="1"/>
</dbReference>
<feature type="chain" id="PRO_5046244975" evidence="1">
    <location>
        <begin position="25"/>
        <end position="355"/>
    </location>
</feature>
<evidence type="ECO:0000313" key="3">
    <source>
        <dbReference type="Proteomes" id="UP001606302"/>
    </source>
</evidence>
<protein>
    <submittedName>
        <fullName evidence="2">Uncharacterized protein</fullName>
    </submittedName>
</protein>